<feature type="transmembrane region" description="Helical" evidence="2">
    <location>
        <begin position="152"/>
        <end position="171"/>
    </location>
</feature>
<keyword evidence="2" id="KW-0812">Transmembrane</keyword>
<keyword evidence="2" id="KW-1133">Transmembrane helix</keyword>
<reference evidence="3" key="1">
    <citation type="submission" date="2015-08" db="EMBL/GenBank/DDBJ databases">
        <authorList>
            <person name="Babu N.S."/>
            <person name="Beckwith C.J."/>
            <person name="Beseler K.G."/>
            <person name="Brison A."/>
            <person name="Carone J.V."/>
            <person name="Caskin T.P."/>
            <person name="Diamond M."/>
            <person name="Durham M.E."/>
            <person name="Foxe J.M."/>
            <person name="Go M."/>
            <person name="Henderson B.A."/>
            <person name="Jones I.B."/>
            <person name="McGettigan J.A."/>
            <person name="Micheletti S.J."/>
            <person name="Nasrallah M.E."/>
            <person name="Ortiz D."/>
            <person name="Piller C.R."/>
            <person name="Privatt S.R."/>
            <person name="Schneider S.L."/>
            <person name="Sharp S."/>
            <person name="Smith T.C."/>
            <person name="Stanton J.D."/>
            <person name="Ullery H.E."/>
            <person name="Wilson R.J."/>
            <person name="Serrano M.G."/>
            <person name="Buck G."/>
            <person name="Lee V."/>
            <person name="Wang Y."/>
            <person name="Carvalho R."/>
            <person name="Voegtly L."/>
            <person name="Shi R."/>
            <person name="Duckworth R."/>
            <person name="Johnson A."/>
            <person name="Loviza R."/>
            <person name="Walstead R."/>
            <person name="Shah Z."/>
            <person name="Kiflezghi M."/>
            <person name="Wade K."/>
            <person name="Ball S.L."/>
            <person name="Bradley K.W."/>
            <person name="Asai D.J."/>
            <person name="Bowman C.A."/>
            <person name="Russell D.A."/>
            <person name="Pope W.H."/>
            <person name="Jacobs-Sera D."/>
            <person name="Hendrix R.W."/>
            <person name="Hatfull G.F."/>
        </authorList>
    </citation>
    <scope>NUCLEOTIDE SEQUENCE</scope>
</reference>
<evidence type="ECO:0000313" key="3">
    <source>
        <dbReference type="EMBL" id="CUR60004.1"/>
    </source>
</evidence>
<keyword evidence="2" id="KW-0472">Membrane</keyword>
<dbReference type="AlphaFoldDB" id="A0A2P2CDC5"/>
<feature type="transmembrane region" description="Helical" evidence="2">
    <location>
        <begin position="183"/>
        <end position="202"/>
    </location>
</feature>
<evidence type="ECO:0008006" key="4">
    <source>
        <dbReference type="Google" id="ProtNLM"/>
    </source>
</evidence>
<gene>
    <name evidence="3" type="ORF">NOCA120030</name>
</gene>
<accession>A0A2P2CDC5</accession>
<evidence type="ECO:0000256" key="2">
    <source>
        <dbReference type="SAM" id="Phobius"/>
    </source>
</evidence>
<protein>
    <recommendedName>
        <fullName evidence="4">LigA</fullName>
    </recommendedName>
</protein>
<feature type="region of interest" description="Disordered" evidence="1">
    <location>
        <begin position="301"/>
        <end position="364"/>
    </location>
</feature>
<feature type="compositionally biased region" description="Basic and acidic residues" evidence="1">
    <location>
        <begin position="332"/>
        <end position="364"/>
    </location>
</feature>
<evidence type="ECO:0000256" key="1">
    <source>
        <dbReference type="SAM" id="MobiDB-lite"/>
    </source>
</evidence>
<organism evidence="3">
    <name type="scientific">metagenome</name>
    <dbReference type="NCBI Taxonomy" id="256318"/>
    <lineage>
        <taxon>unclassified sequences</taxon>
        <taxon>metagenomes</taxon>
    </lineage>
</organism>
<sequence length="364" mass="39514">MNTTELPTRPDVAGFVARVRELLSDLSEEDRLELTEGLEADLTDQVAEHGGEVLGDPEAYARELRVAAGFEPTARRRPRLRSDASVAERVEELQKRWQALLAHPRVAPAWTVVAALRPAWWAVRAWAAAVVVARLVPGWYDYGLTWLPGVHAALGLAILAACLVGSTLVGLGRVWPGGRSTPVARGALLLLNVAAVVAVPVINGQLDQQSWNRYSQGYAEAQRGDHQQGVVNRGNQVCNISAYDAAGQPLQGVQLFDQDGRPLDVRCYGQASRTVPWVLGGVTRWNVFPIGVRDHPARRAVDREDLSGAAFPTPDRATAPEVTNPLAPEPPEPEKPTAGDREKKDGTKAGTDDGSRDGRRVNRR</sequence>
<dbReference type="EMBL" id="CZKB01000012">
    <property type="protein sequence ID" value="CUR60004.1"/>
    <property type="molecule type" value="Genomic_DNA"/>
</dbReference>
<proteinExistence type="predicted"/>
<name>A0A2P2CDC5_9ZZZZ</name>